<dbReference type="PROSITE" id="PS51186">
    <property type="entry name" value="GNAT"/>
    <property type="match status" value="1"/>
</dbReference>
<protein>
    <submittedName>
        <fullName evidence="2">GNAT family N-acetyltransferase</fullName>
    </submittedName>
</protein>
<evidence type="ECO:0000313" key="3">
    <source>
        <dbReference type="Proteomes" id="UP000310636"/>
    </source>
</evidence>
<dbReference type="SUPFAM" id="SSF55729">
    <property type="entry name" value="Acyl-CoA N-acyltransferases (Nat)"/>
    <property type="match status" value="1"/>
</dbReference>
<keyword evidence="3" id="KW-1185">Reference proteome</keyword>
<keyword evidence="2" id="KW-0808">Transferase</keyword>
<feature type="domain" description="N-acetyltransferase" evidence="1">
    <location>
        <begin position="26"/>
        <end position="159"/>
    </location>
</feature>
<dbReference type="Pfam" id="PF00583">
    <property type="entry name" value="Acetyltransf_1"/>
    <property type="match status" value="1"/>
</dbReference>
<dbReference type="OrthoDB" id="4016818at2"/>
<dbReference type="Proteomes" id="UP000310636">
    <property type="component" value="Unassembled WGS sequence"/>
</dbReference>
<reference evidence="2 3" key="1">
    <citation type="submission" date="2019-04" db="EMBL/GenBank/DDBJ databases">
        <title>Cohnella sp. nov. isolated from preserved vegetables.</title>
        <authorList>
            <person name="Lin S.-Y."/>
            <person name="Hung M.-H."/>
            <person name="Young C.-C."/>
        </authorList>
    </citation>
    <scope>NUCLEOTIDE SEQUENCE [LARGE SCALE GENOMIC DNA]</scope>
    <source>
        <strain evidence="2 3">CC-MHH1044</strain>
    </source>
</reference>
<name>A0A4S4C8X3_9BACL</name>
<proteinExistence type="predicted"/>
<gene>
    <name evidence="2" type="ORF">E6C55_00350</name>
</gene>
<organism evidence="2 3">
    <name type="scientific">Cohnella fermenti</name>
    <dbReference type="NCBI Taxonomy" id="2565925"/>
    <lineage>
        <taxon>Bacteria</taxon>
        <taxon>Bacillati</taxon>
        <taxon>Bacillota</taxon>
        <taxon>Bacilli</taxon>
        <taxon>Bacillales</taxon>
        <taxon>Paenibacillaceae</taxon>
        <taxon>Cohnella</taxon>
    </lineage>
</organism>
<dbReference type="GO" id="GO:0016747">
    <property type="term" value="F:acyltransferase activity, transferring groups other than amino-acyl groups"/>
    <property type="evidence" value="ECO:0007669"/>
    <property type="project" value="InterPro"/>
</dbReference>
<sequence length="159" mass="17605">MPDMLVKLYDLPDNSGLLAGLREKNIHIKRAMTADKSKLVDFVGAHFPENWRNESDCAFSRLPSNAFVAIKDKQIIGFALYDVVVRNFFGPTGVLEEYRGLGIGKALLLETLHAMHNEGYAYAIIGWVEAALDFYAKTVGAIAIPDSFPGPYRDLLALT</sequence>
<dbReference type="InterPro" id="IPR016181">
    <property type="entry name" value="Acyl_CoA_acyltransferase"/>
</dbReference>
<dbReference type="Gene3D" id="3.40.630.30">
    <property type="match status" value="1"/>
</dbReference>
<evidence type="ECO:0000313" key="2">
    <source>
        <dbReference type="EMBL" id="THF84471.1"/>
    </source>
</evidence>
<dbReference type="RefSeq" id="WP_136367786.1">
    <property type="nucleotide sequence ID" value="NZ_SSOB01000001.1"/>
</dbReference>
<accession>A0A4S4C8X3</accession>
<dbReference type="EMBL" id="SSOB01000001">
    <property type="protein sequence ID" value="THF84471.1"/>
    <property type="molecule type" value="Genomic_DNA"/>
</dbReference>
<evidence type="ECO:0000259" key="1">
    <source>
        <dbReference type="PROSITE" id="PS51186"/>
    </source>
</evidence>
<comment type="caution">
    <text evidence="2">The sequence shown here is derived from an EMBL/GenBank/DDBJ whole genome shotgun (WGS) entry which is preliminary data.</text>
</comment>
<dbReference type="InterPro" id="IPR000182">
    <property type="entry name" value="GNAT_dom"/>
</dbReference>
<dbReference type="AlphaFoldDB" id="A0A4S4C8X3"/>
<dbReference type="CDD" id="cd04301">
    <property type="entry name" value="NAT_SF"/>
    <property type="match status" value="1"/>
</dbReference>